<gene>
    <name evidence="2" type="ORF">PVAND_015105</name>
</gene>
<name>A0A9J6BBN1_POLVA</name>
<proteinExistence type="predicted"/>
<accession>A0A9J6BBN1</accession>
<protein>
    <recommendedName>
        <fullName evidence="4">Biogenesis of lysosome-related organelles complex 1 subunit 6</fullName>
    </recommendedName>
</protein>
<dbReference type="InterPro" id="IPR028119">
    <property type="entry name" value="Snapin/Pallidin/Snn1"/>
</dbReference>
<evidence type="ECO:0000313" key="3">
    <source>
        <dbReference type="Proteomes" id="UP001107558"/>
    </source>
</evidence>
<dbReference type="EMBL" id="JADBJN010000004">
    <property type="protein sequence ID" value="KAG5667106.1"/>
    <property type="molecule type" value="Genomic_DNA"/>
</dbReference>
<organism evidence="2 3">
    <name type="scientific">Polypedilum vanderplanki</name>
    <name type="common">Sleeping chironomid midge</name>
    <dbReference type="NCBI Taxonomy" id="319348"/>
    <lineage>
        <taxon>Eukaryota</taxon>
        <taxon>Metazoa</taxon>
        <taxon>Ecdysozoa</taxon>
        <taxon>Arthropoda</taxon>
        <taxon>Hexapoda</taxon>
        <taxon>Insecta</taxon>
        <taxon>Pterygota</taxon>
        <taxon>Neoptera</taxon>
        <taxon>Endopterygota</taxon>
        <taxon>Diptera</taxon>
        <taxon>Nematocera</taxon>
        <taxon>Chironomoidea</taxon>
        <taxon>Chironomidae</taxon>
        <taxon>Chironominae</taxon>
        <taxon>Polypedilum</taxon>
        <taxon>Polypedilum</taxon>
    </lineage>
</organism>
<dbReference type="Pfam" id="PF14712">
    <property type="entry name" value="Snapin_Pallidin"/>
    <property type="match status" value="1"/>
</dbReference>
<reference evidence="2" key="1">
    <citation type="submission" date="2021-03" db="EMBL/GenBank/DDBJ databases">
        <title>Chromosome level genome of the anhydrobiotic midge Polypedilum vanderplanki.</title>
        <authorList>
            <person name="Yoshida Y."/>
            <person name="Kikawada T."/>
            <person name="Gusev O."/>
        </authorList>
    </citation>
    <scope>NUCLEOTIDE SEQUENCE</scope>
    <source>
        <strain evidence="2">NIAS01</strain>
        <tissue evidence="2">Whole body or cell culture</tissue>
    </source>
</reference>
<evidence type="ECO:0000313" key="2">
    <source>
        <dbReference type="EMBL" id="KAG5667106.1"/>
    </source>
</evidence>
<evidence type="ECO:0000256" key="1">
    <source>
        <dbReference type="SAM" id="MobiDB-lite"/>
    </source>
</evidence>
<feature type="compositionally biased region" description="Polar residues" evidence="1">
    <location>
        <begin position="10"/>
        <end position="21"/>
    </location>
</feature>
<dbReference type="OrthoDB" id="19659at2759"/>
<comment type="caution">
    <text evidence="2">The sequence shown here is derived from an EMBL/GenBank/DDBJ whole genome shotgun (WGS) entry which is preliminary data.</text>
</comment>
<sequence>MEDTKLIEQNIKNPETKQQQNNLSPIDKVSIGLLEEFTGLKDLEEQLKMIVINQQNLLQNMASLNDFYSQNEDLQEVQLMMKKLNLYRMKLKKIRSDMLYIRSTSKNLLQKAINIQDIKVNQKADRVKNYDYEISLIARRNQ</sequence>
<keyword evidence="3" id="KW-1185">Reference proteome</keyword>
<dbReference type="Proteomes" id="UP001107558">
    <property type="component" value="Chromosome 4"/>
</dbReference>
<dbReference type="AlphaFoldDB" id="A0A9J6BBN1"/>
<feature type="region of interest" description="Disordered" evidence="1">
    <location>
        <begin position="1"/>
        <end position="21"/>
    </location>
</feature>
<evidence type="ECO:0008006" key="4">
    <source>
        <dbReference type="Google" id="ProtNLM"/>
    </source>
</evidence>